<reference evidence="1" key="2">
    <citation type="submission" date="2020-09" db="EMBL/GenBank/DDBJ databases">
        <authorList>
            <person name="Sun Q."/>
            <person name="Kim S."/>
        </authorList>
    </citation>
    <scope>NUCLEOTIDE SEQUENCE</scope>
    <source>
        <strain evidence="1">KCTC 32182</strain>
    </source>
</reference>
<protein>
    <submittedName>
        <fullName evidence="1">Uncharacterized protein</fullName>
    </submittedName>
</protein>
<evidence type="ECO:0000313" key="1">
    <source>
        <dbReference type="EMBL" id="GGY15356.1"/>
    </source>
</evidence>
<proteinExistence type="predicted"/>
<dbReference type="AlphaFoldDB" id="A0A918P2T5"/>
<comment type="caution">
    <text evidence="1">The sequence shown here is derived from an EMBL/GenBank/DDBJ whole genome shotgun (WGS) entry which is preliminary data.</text>
</comment>
<dbReference type="Proteomes" id="UP000645257">
    <property type="component" value="Unassembled WGS sequence"/>
</dbReference>
<dbReference type="RefSeq" id="WP_189533527.1">
    <property type="nucleotide sequence ID" value="NZ_BMYX01000009.1"/>
</dbReference>
<accession>A0A918P2T5</accession>
<gene>
    <name evidence="1" type="ORF">GCM10011289_18220</name>
</gene>
<name>A0A918P2T5_9NEIS</name>
<keyword evidence="2" id="KW-1185">Reference proteome</keyword>
<evidence type="ECO:0000313" key="2">
    <source>
        <dbReference type="Proteomes" id="UP000645257"/>
    </source>
</evidence>
<dbReference type="EMBL" id="BMYX01000009">
    <property type="protein sequence ID" value="GGY15356.1"/>
    <property type="molecule type" value="Genomic_DNA"/>
</dbReference>
<organism evidence="1 2">
    <name type="scientific">Paludibacterium paludis</name>
    <dbReference type="NCBI Taxonomy" id="1225769"/>
    <lineage>
        <taxon>Bacteria</taxon>
        <taxon>Pseudomonadati</taxon>
        <taxon>Pseudomonadota</taxon>
        <taxon>Betaproteobacteria</taxon>
        <taxon>Neisseriales</taxon>
        <taxon>Chromobacteriaceae</taxon>
        <taxon>Paludibacterium</taxon>
    </lineage>
</organism>
<sequence length="156" mass="17752">MPYVTYRSDGEVEGLFREPARDRDFLPLDNAKVLHFLLEEDARFAASLLDATDSCYRILLQGLIHLCGDRGLLDSPRADGEQAIRLDALIDRVEGGEPEARQSLELSDTKAVRVIEDIINLLIEKGLFAFDELPQATRQLLMVRRELRYYLADDES</sequence>
<reference evidence="1" key="1">
    <citation type="journal article" date="2014" name="Int. J. Syst. Evol. Microbiol.">
        <title>Complete genome sequence of Corynebacterium casei LMG S-19264T (=DSM 44701T), isolated from a smear-ripened cheese.</title>
        <authorList>
            <consortium name="US DOE Joint Genome Institute (JGI-PGF)"/>
            <person name="Walter F."/>
            <person name="Albersmeier A."/>
            <person name="Kalinowski J."/>
            <person name="Ruckert C."/>
        </authorList>
    </citation>
    <scope>NUCLEOTIDE SEQUENCE</scope>
    <source>
        <strain evidence="1">KCTC 32182</strain>
    </source>
</reference>